<gene>
    <name evidence="1" type="ORF">IV74_GL001322</name>
</gene>
<keyword evidence="2" id="KW-1185">Reference proteome</keyword>
<organism evidence="1 2">
    <name type="scientific">Carnobacterium divergens DSM 20623</name>
    <dbReference type="NCBI Taxonomy" id="1449336"/>
    <lineage>
        <taxon>Bacteria</taxon>
        <taxon>Bacillati</taxon>
        <taxon>Bacillota</taxon>
        <taxon>Bacilli</taxon>
        <taxon>Lactobacillales</taxon>
        <taxon>Carnobacteriaceae</taxon>
        <taxon>Carnobacterium</taxon>
    </lineage>
</organism>
<name>A0A0R2HZ28_CARDV</name>
<dbReference type="Proteomes" id="UP000051658">
    <property type="component" value="Unassembled WGS sequence"/>
</dbReference>
<proteinExistence type="predicted"/>
<reference evidence="1 2" key="1">
    <citation type="journal article" date="2015" name="Genome Announc.">
        <title>Expanding the biotechnology potential of lactobacilli through comparative genomics of 213 strains and associated genera.</title>
        <authorList>
            <person name="Sun Z."/>
            <person name="Harris H.M."/>
            <person name="McCann A."/>
            <person name="Guo C."/>
            <person name="Argimon S."/>
            <person name="Zhang W."/>
            <person name="Yang X."/>
            <person name="Jeffery I.B."/>
            <person name="Cooney J.C."/>
            <person name="Kagawa T.F."/>
            <person name="Liu W."/>
            <person name="Song Y."/>
            <person name="Salvetti E."/>
            <person name="Wrobel A."/>
            <person name="Rasinkangas P."/>
            <person name="Parkhill J."/>
            <person name="Rea M.C."/>
            <person name="O'Sullivan O."/>
            <person name="Ritari J."/>
            <person name="Douillard F.P."/>
            <person name="Paul Ross R."/>
            <person name="Yang R."/>
            <person name="Briner A.E."/>
            <person name="Felis G.E."/>
            <person name="de Vos W.M."/>
            <person name="Barrangou R."/>
            <person name="Klaenhammer T.R."/>
            <person name="Caufield P.W."/>
            <person name="Cui Y."/>
            <person name="Zhang H."/>
            <person name="O'Toole P.W."/>
        </authorList>
    </citation>
    <scope>NUCLEOTIDE SEQUENCE [LARGE SCALE GENOMIC DNA]</scope>
    <source>
        <strain evidence="1 2">DSM 20623</strain>
    </source>
</reference>
<comment type="caution">
    <text evidence="1">The sequence shown here is derived from an EMBL/GenBank/DDBJ whole genome shotgun (WGS) entry which is preliminary data.</text>
</comment>
<dbReference type="RefSeq" id="WP_034573289.1">
    <property type="nucleotide sequence ID" value="NZ_JQBS01000001.1"/>
</dbReference>
<dbReference type="PATRIC" id="fig|1449336.4.peg.1348"/>
<evidence type="ECO:0000313" key="1">
    <source>
        <dbReference type="EMBL" id="KRN58063.1"/>
    </source>
</evidence>
<dbReference type="AlphaFoldDB" id="A0A0R2HZ28"/>
<sequence length="116" mass="12888">MKNSTKGLLIGLGATVVVGTIIVSSSEKALQKIESYMNRKRAKDFIKEKLNGNDDALSVVDQLSDEEISNLLKIVDKIGNLKGKINVYGDNVKDMAEDFKHTLHGYTETVKEKFDK</sequence>
<evidence type="ECO:0000313" key="2">
    <source>
        <dbReference type="Proteomes" id="UP000051658"/>
    </source>
</evidence>
<dbReference type="eggNOG" id="ENOG5033F2E">
    <property type="taxonomic scope" value="Bacteria"/>
</dbReference>
<accession>A0A0R2HZ28</accession>
<dbReference type="EMBL" id="JQBS01000001">
    <property type="protein sequence ID" value="KRN58063.1"/>
    <property type="molecule type" value="Genomic_DNA"/>
</dbReference>
<dbReference type="GeneID" id="89589821"/>
<protein>
    <submittedName>
        <fullName evidence="1">Uncharacterized protein</fullName>
    </submittedName>
</protein>